<evidence type="ECO:0000256" key="4">
    <source>
        <dbReference type="ARBA" id="ARBA00022842"/>
    </source>
</evidence>
<dbReference type="EC" id="3.1.4.-" evidence="6"/>
<evidence type="ECO:0000259" key="7">
    <source>
        <dbReference type="PROSITE" id="PS51671"/>
    </source>
</evidence>
<dbReference type="EC" id="2.7.7.59" evidence="6"/>
<dbReference type="InterPro" id="IPR006674">
    <property type="entry name" value="HD_domain"/>
</dbReference>
<evidence type="ECO:0000259" key="8">
    <source>
        <dbReference type="PROSITE" id="PS51831"/>
    </source>
</evidence>
<dbReference type="SUPFAM" id="SSF55021">
    <property type="entry name" value="ACT-like"/>
    <property type="match status" value="1"/>
</dbReference>
<dbReference type="InterPro" id="IPR013546">
    <property type="entry name" value="PII_UdlTrfase/GS_AdlTrfase"/>
</dbReference>
<comment type="cofactor">
    <cofactor evidence="6">
        <name>Mg(2+)</name>
        <dbReference type="ChEBI" id="CHEBI:18420"/>
    </cofactor>
</comment>
<organism evidence="9 10">
    <name type="scientific">Sorangium cellulosum</name>
    <name type="common">Polyangium cellulosum</name>
    <dbReference type="NCBI Taxonomy" id="56"/>
    <lineage>
        <taxon>Bacteria</taxon>
        <taxon>Pseudomonadati</taxon>
        <taxon>Myxococcota</taxon>
        <taxon>Polyangia</taxon>
        <taxon>Polyangiales</taxon>
        <taxon>Polyangiaceae</taxon>
        <taxon>Sorangium</taxon>
    </lineage>
</organism>
<dbReference type="Gene3D" id="1.10.3210.10">
    <property type="entry name" value="Hypothetical protein af1432"/>
    <property type="match status" value="1"/>
</dbReference>
<keyword evidence="1 6" id="KW-0808">Transferase</keyword>
<dbReference type="SUPFAM" id="SSF81301">
    <property type="entry name" value="Nucleotidyltransferase"/>
    <property type="match status" value="1"/>
</dbReference>
<dbReference type="InterPro" id="IPR043519">
    <property type="entry name" value="NT_sf"/>
</dbReference>
<dbReference type="PIRSF" id="PIRSF006288">
    <property type="entry name" value="PII_uridyltransf"/>
    <property type="match status" value="1"/>
</dbReference>
<dbReference type="PANTHER" id="PTHR47320">
    <property type="entry name" value="BIFUNCTIONAL URIDYLYLTRANSFERASE/URIDYLYL-REMOVING ENZYME"/>
    <property type="match status" value="1"/>
</dbReference>
<keyword evidence="3 6" id="KW-0378">Hydrolase</keyword>
<comment type="function">
    <text evidence="6">Modifies, by uridylylation and deuridylylation, the PII regulatory proteins (GlnB and homologs), in response to the nitrogen status of the cell that GlnD senses through the glutamine level. Under low glutamine levels, catalyzes the conversion of the PII proteins and UTP to PII-UMP and PPi, while under higher glutamine levels, GlnD hydrolyzes PII-UMP to PII and UMP (deuridylylation). Thus, controls uridylylation state and activity of the PII proteins, and plays an important role in the regulation of nitrogen metabolism.</text>
</comment>
<dbReference type="EMBL" id="CP012670">
    <property type="protein sequence ID" value="AUX22340.1"/>
    <property type="molecule type" value="Genomic_DNA"/>
</dbReference>
<keyword evidence="4 6" id="KW-0460">Magnesium</keyword>
<evidence type="ECO:0000313" key="10">
    <source>
        <dbReference type="Proteomes" id="UP000295781"/>
    </source>
</evidence>
<dbReference type="AlphaFoldDB" id="A0A4P2PZQ2"/>
<dbReference type="CDD" id="cd04899">
    <property type="entry name" value="ACT_ACR-UUR-like_2"/>
    <property type="match status" value="1"/>
</dbReference>
<dbReference type="Proteomes" id="UP000295781">
    <property type="component" value="Chromosome"/>
</dbReference>
<dbReference type="Pfam" id="PF01842">
    <property type="entry name" value="ACT"/>
    <property type="match status" value="1"/>
</dbReference>
<comment type="activity regulation">
    <text evidence="6">Uridylyltransferase (UTase) activity is inhibited by glutamine, while glutamine activates uridylyl-removing (UR) activity.</text>
</comment>
<name>A0A4P2PZQ2_SORCE</name>
<comment type="caution">
    <text evidence="6">Lacks conserved residue(s) required for the propagation of feature annotation.</text>
</comment>
<dbReference type="PROSITE" id="PS51831">
    <property type="entry name" value="HD"/>
    <property type="match status" value="1"/>
</dbReference>
<dbReference type="Gene3D" id="3.30.70.260">
    <property type="match status" value="1"/>
</dbReference>
<dbReference type="GO" id="GO:0008773">
    <property type="term" value="F:[protein-PII] uridylyltransferase activity"/>
    <property type="evidence" value="ECO:0007669"/>
    <property type="project" value="UniProtKB-UniRule"/>
</dbReference>
<dbReference type="Pfam" id="PF08335">
    <property type="entry name" value="GlnD_UR_UTase"/>
    <property type="match status" value="1"/>
</dbReference>
<sequence length="957" mass="103021">MSVDIPSPTSRPSGLHEIRAAYARERAELDRTAPSGPSPAADPAALGVALGRRHARLLDDLLTRLFHLLRDAGTPSRAAWDSVAIAGVGGYGRGAVALRSDLDVRILARDAQRAGAIADALLYPLWDMGVAVGHQVVTVDDLVAGARDDLPTATSLLDWRHVVGDASLSESLWQRAITGIFAHSELPRFIERLAKEIAQRHERFGGSVYLLEPDVKNGAGGLRDVDVARWAAKARYGVGEFGALVRFGALVAREAEEIRGAAEMLWRIRNLLHAHSGRRTDRLTFDAQELCAGALGYNTAPGAGPGEAAGRGAQPEDEPAVSPEAIERMMSEYYRSARIISRGLDMIIARATPTLTRRRRRDEDLGGGVRLFDGCVTMSDPDLLKTDPALALRLVSEAVDRGVPLLPYARGAIARAAGDPAFSAALRESPEAAERFRALVATCKETALQGGSVVRELHDLGLLLAMIPEFLPVVGRVHHDVYHVYTVDVHSVAAVDRLVALVRGELAGEGEFGLACRLAAEATRPTMLFFATLLHDVGKAIGGTDHSRRGAEMARHILERLGFPPDDVDEACHLILKHLVMYLIATRRDLDDPATISEFCQEVHGREGLRDLYLLTVADLSTTSPTAMTSWKARMLDELYLAADGALRGARDDGDALGLDDQRMARAISGTVSALEELPARSEAERRAQRDFLARYLASMPERYLLANGPAAIAAHAELARQQQRRGNAVSVALVPSRHPEAAELCVVAPDRPGLLAAITAALAASRLEVHGAQIHSRACDEIELEGAPVRPRAGSAPPAGVRLQAVDLFWVRDRGDGVGGVARAIPKLVADIEAVLSGRISGAELARKRRGGGLRERPTPKVRTQIAIDDRASHHTVIEILTRDRPGLLFAISDALYQLGLSISVAKINTEGTRVADVFYVSEADGSKVEHGERVQEVEARLRAVLQGMDDEGSVG</sequence>
<dbReference type="InterPro" id="IPR010043">
    <property type="entry name" value="UTase/UR"/>
</dbReference>
<feature type="domain" description="ACT" evidence="7">
    <location>
        <begin position="878"/>
        <end position="957"/>
    </location>
</feature>
<evidence type="ECO:0000256" key="6">
    <source>
        <dbReference type="HAMAP-Rule" id="MF_00277"/>
    </source>
</evidence>
<feature type="region of interest" description="Uridylyltransferase" evidence="6">
    <location>
        <begin position="1"/>
        <end position="364"/>
    </location>
</feature>
<dbReference type="Pfam" id="PF01966">
    <property type="entry name" value="HD"/>
    <property type="match status" value="1"/>
</dbReference>
<evidence type="ECO:0000256" key="2">
    <source>
        <dbReference type="ARBA" id="ARBA00022695"/>
    </source>
</evidence>
<comment type="similarity">
    <text evidence="6">Belongs to the GlnD family.</text>
</comment>
<dbReference type="SUPFAM" id="SSF109604">
    <property type="entry name" value="HD-domain/PDEase-like"/>
    <property type="match status" value="1"/>
</dbReference>
<proteinExistence type="inferred from homology"/>
<dbReference type="HAMAP" id="MF_00277">
    <property type="entry name" value="PII_uridylyl_transf"/>
    <property type="match status" value="1"/>
</dbReference>
<evidence type="ECO:0000256" key="1">
    <source>
        <dbReference type="ARBA" id="ARBA00022679"/>
    </source>
</evidence>
<dbReference type="PROSITE" id="PS51671">
    <property type="entry name" value="ACT"/>
    <property type="match status" value="2"/>
</dbReference>
<dbReference type="GO" id="GO:0008081">
    <property type="term" value="F:phosphoric diester hydrolase activity"/>
    <property type="evidence" value="ECO:0007669"/>
    <property type="project" value="UniProtKB-UniRule"/>
</dbReference>
<comment type="catalytic activity">
    <reaction evidence="6">
        <text>[protein-PII]-uridylyl-L-tyrosine + H2O = [protein-PII]-L-tyrosine + UMP + H(+)</text>
        <dbReference type="Rhea" id="RHEA:48600"/>
        <dbReference type="Rhea" id="RHEA-COMP:12147"/>
        <dbReference type="Rhea" id="RHEA-COMP:12148"/>
        <dbReference type="ChEBI" id="CHEBI:15377"/>
        <dbReference type="ChEBI" id="CHEBI:15378"/>
        <dbReference type="ChEBI" id="CHEBI:46858"/>
        <dbReference type="ChEBI" id="CHEBI:57865"/>
        <dbReference type="ChEBI" id="CHEBI:90602"/>
    </reaction>
</comment>
<evidence type="ECO:0000256" key="3">
    <source>
        <dbReference type="ARBA" id="ARBA00022801"/>
    </source>
</evidence>
<dbReference type="InterPro" id="IPR045865">
    <property type="entry name" value="ACT-like_dom_sf"/>
</dbReference>
<keyword evidence="2 6" id="KW-0548">Nucleotidyltransferase</keyword>
<accession>A0A4P2PZQ2</accession>
<comment type="domain">
    <text evidence="6">Has four distinct domains: an N-terminal nucleotidyltransferase (NT) domain responsible for UTase activity, a central HD domain that encodes UR activity, and two C-terminal ACT domains that seem to have a role in glutamine sensing.</text>
</comment>
<feature type="domain" description="ACT" evidence="7">
    <location>
        <begin position="744"/>
        <end position="817"/>
    </location>
</feature>
<reference evidence="9 10" key="1">
    <citation type="submission" date="2015-09" db="EMBL/GenBank/DDBJ databases">
        <title>Sorangium comparison.</title>
        <authorList>
            <person name="Zaburannyi N."/>
            <person name="Bunk B."/>
            <person name="Overmann J."/>
            <person name="Mueller R."/>
        </authorList>
    </citation>
    <scope>NUCLEOTIDE SEQUENCE [LARGE SCALE GENOMIC DNA]</scope>
    <source>
        <strain evidence="9 10">So ceGT47</strain>
    </source>
</reference>
<dbReference type="PANTHER" id="PTHR47320:SF1">
    <property type="entry name" value="BIFUNCTIONAL URIDYLYLTRANSFERASE_URIDYLYL-REMOVING ENZYME"/>
    <property type="match status" value="1"/>
</dbReference>
<comment type="catalytic activity">
    <reaction evidence="6">
        <text>[protein-PII]-L-tyrosine + UTP = [protein-PII]-uridylyl-L-tyrosine + diphosphate</text>
        <dbReference type="Rhea" id="RHEA:13673"/>
        <dbReference type="Rhea" id="RHEA-COMP:12147"/>
        <dbReference type="Rhea" id="RHEA-COMP:12148"/>
        <dbReference type="ChEBI" id="CHEBI:33019"/>
        <dbReference type="ChEBI" id="CHEBI:46398"/>
        <dbReference type="ChEBI" id="CHEBI:46858"/>
        <dbReference type="ChEBI" id="CHEBI:90602"/>
        <dbReference type="EC" id="2.7.7.59"/>
    </reaction>
</comment>
<dbReference type="SUPFAM" id="SSF81593">
    <property type="entry name" value="Nucleotidyltransferase substrate binding subunit/domain"/>
    <property type="match status" value="1"/>
</dbReference>
<dbReference type="GO" id="GO:0006808">
    <property type="term" value="P:regulation of nitrogen utilization"/>
    <property type="evidence" value="ECO:0007669"/>
    <property type="project" value="UniProtKB-UniRule"/>
</dbReference>
<gene>
    <name evidence="6" type="primary">glnD</name>
    <name evidence="9" type="ORF">SOCEGT47_028410</name>
</gene>
<keyword evidence="5 6" id="KW-0511">Multifunctional enzyme</keyword>
<evidence type="ECO:0000313" key="9">
    <source>
        <dbReference type="EMBL" id="AUX22340.1"/>
    </source>
</evidence>
<dbReference type="NCBIfam" id="TIGR01693">
    <property type="entry name" value="UTase_glnD"/>
    <property type="match status" value="1"/>
</dbReference>
<protein>
    <recommendedName>
        <fullName evidence="6">Bifunctional uridylyltransferase/uridylyl-removing enzyme</fullName>
        <shortName evidence="6">UTase/UR</shortName>
    </recommendedName>
    <alternativeName>
        <fullName evidence="6">Bifunctional [protein-PII] modification enzyme</fullName>
    </alternativeName>
    <alternativeName>
        <fullName evidence="6">Bifunctional nitrogen sensor protein</fullName>
    </alternativeName>
    <domain>
        <recommendedName>
            <fullName evidence="6">[Protein-PII] uridylyltransferase</fullName>
            <shortName evidence="6">PII uridylyltransferase</shortName>
            <shortName evidence="6">UTase</shortName>
            <ecNumber evidence="6">2.7.7.59</ecNumber>
        </recommendedName>
    </domain>
    <domain>
        <recommendedName>
            <fullName evidence="6">[Protein-PII]-UMP uridylyl-removing enzyme</fullName>
            <shortName evidence="6">UR</shortName>
            <ecNumber evidence="6">3.1.4.-</ecNumber>
        </recommendedName>
    </domain>
</protein>
<evidence type="ECO:0000256" key="5">
    <source>
        <dbReference type="ARBA" id="ARBA00023268"/>
    </source>
</evidence>
<dbReference type="RefSeq" id="WP_129347520.1">
    <property type="nucleotide sequence ID" value="NZ_CP012670.1"/>
</dbReference>
<dbReference type="InterPro" id="IPR002912">
    <property type="entry name" value="ACT_dom"/>
</dbReference>
<dbReference type="OrthoDB" id="9758038at2"/>
<feature type="domain" description="HD" evidence="8">
    <location>
        <begin position="487"/>
        <end position="606"/>
    </location>
</feature>